<dbReference type="InterPro" id="IPR025332">
    <property type="entry name" value="DUF4238"/>
</dbReference>
<protein>
    <submittedName>
        <fullName evidence="1">DUF4238 domain-containing protein</fullName>
    </submittedName>
</protein>
<name>A0ABX1CQT9_9SPHN</name>
<accession>A0ABX1CQT9</accession>
<organism evidence="1 2">
    <name type="scientific">Sphingomonas corticis</name>
    <dbReference type="NCBI Taxonomy" id="2722791"/>
    <lineage>
        <taxon>Bacteria</taxon>
        <taxon>Pseudomonadati</taxon>
        <taxon>Pseudomonadota</taxon>
        <taxon>Alphaproteobacteria</taxon>
        <taxon>Sphingomonadales</taxon>
        <taxon>Sphingomonadaceae</taxon>
        <taxon>Sphingomonas</taxon>
    </lineage>
</organism>
<comment type="caution">
    <text evidence="1">The sequence shown here is derived from an EMBL/GenBank/DDBJ whole genome shotgun (WGS) entry which is preliminary data.</text>
</comment>
<keyword evidence="2" id="KW-1185">Reference proteome</keyword>
<reference evidence="1 2" key="1">
    <citation type="submission" date="2020-03" db="EMBL/GenBank/DDBJ databases">
        <authorList>
            <person name="Wang L."/>
            <person name="He N."/>
            <person name="Li Y."/>
            <person name="Fang Y."/>
            <person name="Zhang F."/>
        </authorList>
    </citation>
    <scope>NUCLEOTIDE SEQUENCE [LARGE SCALE GENOMIC DNA]</scope>
    <source>
        <strain evidence="1 2">36D10-4-7</strain>
    </source>
</reference>
<sequence>MILNGFTDPDGWLHWCRHREDPSAIRRARTAELFHQNHLYSTLSESGIKDPAMERALSVLESEAVSVVQAILDQARAGRVPALSAGQMRVWHLFFLMQWRRTPETQRANTSDEEATRMIEGIIAELRQAVPHRSAEIERLATPEAMARTIRNVRVQTLIQFSGEVMTVLERRGIAVLRISRPHKSFIIGSRPVVKLTSPGRTDLTDPHVEMWMPIASDIAVGVGRGDGGVSLHHADDGATVRQLNLTIAKQSGTIAAGSATLVRSIANAR</sequence>
<evidence type="ECO:0000313" key="1">
    <source>
        <dbReference type="EMBL" id="NJR80323.1"/>
    </source>
</evidence>
<evidence type="ECO:0000313" key="2">
    <source>
        <dbReference type="Proteomes" id="UP000732399"/>
    </source>
</evidence>
<dbReference type="Pfam" id="PF14022">
    <property type="entry name" value="DUF4238"/>
    <property type="match status" value="1"/>
</dbReference>
<proteinExistence type="predicted"/>
<dbReference type="EMBL" id="JAAVJH010000015">
    <property type="protein sequence ID" value="NJR80323.1"/>
    <property type="molecule type" value="Genomic_DNA"/>
</dbReference>
<dbReference type="Proteomes" id="UP000732399">
    <property type="component" value="Unassembled WGS sequence"/>
</dbReference>
<gene>
    <name evidence="1" type="ORF">HBH26_17215</name>
</gene>